<dbReference type="InterPro" id="IPR027417">
    <property type="entry name" value="P-loop_NTPase"/>
</dbReference>
<evidence type="ECO:0000259" key="11">
    <source>
        <dbReference type="PROSITE" id="PS50967"/>
    </source>
</evidence>
<dbReference type="CDD" id="cd17932">
    <property type="entry name" value="DEXQc_UvrD"/>
    <property type="match status" value="1"/>
</dbReference>
<dbReference type="Pfam" id="PF00570">
    <property type="entry name" value="HRDC"/>
    <property type="match status" value="1"/>
</dbReference>
<dbReference type="GO" id="GO:0016787">
    <property type="term" value="F:hydrolase activity"/>
    <property type="evidence" value="ECO:0007669"/>
    <property type="project" value="UniProtKB-UniRule"/>
</dbReference>
<dbReference type="EMBL" id="JACRUO010000001">
    <property type="protein sequence ID" value="MBD3688934.1"/>
    <property type="molecule type" value="Genomic_DNA"/>
</dbReference>
<dbReference type="GO" id="GO:0033202">
    <property type="term" value="C:DNA helicase complex"/>
    <property type="evidence" value="ECO:0007669"/>
    <property type="project" value="TreeGrafter"/>
</dbReference>
<comment type="caution">
    <text evidence="14">The sequence shown here is derived from an EMBL/GenBank/DDBJ whole genome shotgun (WGS) entry which is preliminary data.</text>
</comment>
<evidence type="ECO:0000313" key="15">
    <source>
        <dbReference type="Proteomes" id="UP000627538"/>
    </source>
</evidence>
<dbReference type="GO" id="GO:0043138">
    <property type="term" value="F:3'-5' DNA helicase activity"/>
    <property type="evidence" value="ECO:0007669"/>
    <property type="project" value="UniProtKB-EC"/>
</dbReference>
<feature type="domain" description="UvrD-like helicase C-terminal" evidence="13">
    <location>
        <begin position="294"/>
        <end position="539"/>
    </location>
</feature>
<dbReference type="Proteomes" id="UP000627538">
    <property type="component" value="Unassembled WGS sequence"/>
</dbReference>
<accession>A0A8I0G870</accession>
<keyword evidence="3 10" id="KW-0378">Hydrolase</keyword>
<evidence type="ECO:0000256" key="3">
    <source>
        <dbReference type="ARBA" id="ARBA00022801"/>
    </source>
</evidence>
<dbReference type="InterPro" id="IPR013986">
    <property type="entry name" value="DExx_box_DNA_helicase_dom_sf"/>
</dbReference>
<comment type="catalytic activity">
    <reaction evidence="7">
        <text>Couples ATP hydrolysis with the unwinding of duplex DNA by translocating in the 3'-5' direction.</text>
        <dbReference type="EC" id="5.6.2.4"/>
    </reaction>
</comment>
<dbReference type="InterPro" id="IPR000212">
    <property type="entry name" value="DNA_helicase_UvrD/REP"/>
</dbReference>
<dbReference type="InterPro" id="IPR014016">
    <property type="entry name" value="UvrD-like_ATP-bd"/>
</dbReference>
<feature type="binding site" evidence="10">
    <location>
        <begin position="32"/>
        <end position="39"/>
    </location>
    <ligand>
        <name>ATP</name>
        <dbReference type="ChEBI" id="CHEBI:30616"/>
    </ligand>
</feature>
<evidence type="ECO:0000256" key="5">
    <source>
        <dbReference type="ARBA" id="ARBA00022840"/>
    </source>
</evidence>
<dbReference type="RefSeq" id="WP_191071025.1">
    <property type="nucleotide sequence ID" value="NZ_CP060506.1"/>
</dbReference>
<keyword evidence="4 10" id="KW-0347">Helicase</keyword>
<comment type="catalytic activity">
    <reaction evidence="9">
        <text>ATP + H2O = ADP + phosphate + H(+)</text>
        <dbReference type="Rhea" id="RHEA:13065"/>
        <dbReference type="ChEBI" id="CHEBI:15377"/>
        <dbReference type="ChEBI" id="CHEBI:15378"/>
        <dbReference type="ChEBI" id="CHEBI:30616"/>
        <dbReference type="ChEBI" id="CHEBI:43474"/>
        <dbReference type="ChEBI" id="CHEBI:456216"/>
        <dbReference type="EC" id="5.6.2.4"/>
    </reaction>
</comment>
<dbReference type="PROSITE" id="PS51198">
    <property type="entry name" value="UVRD_HELICASE_ATP_BIND"/>
    <property type="match status" value="1"/>
</dbReference>
<dbReference type="SUPFAM" id="SSF47819">
    <property type="entry name" value="HRDC-like"/>
    <property type="match status" value="1"/>
</dbReference>
<reference evidence="14 15" key="1">
    <citation type="submission" date="2020-08" db="EMBL/GenBank/DDBJ databases">
        <title>Winkia gen. nov., sp. nov., isolated from faeces of the Anser albifrons in China.</title>
        <authorList>
            <person name="Liu Q."/>
        </authorList>
    </citation>
    <scope>NUCLEOTIDE SEQUENCE [LARGE SCALE GENOMIC DNA]</scope>
    <source>
        <strain evidence="14 15">C62</strain>
    </source>
</reference>
<evidence type="ECO:0000256" key="8">
    <source>
        <dbReference type="ARBA" id="ARBA00034808"/>
    </source>
</evidence>
<dbReference type="Pfam" id="PF13361">
    <property type="entry name" value="UvrD_C"/>
    <property type="match status" value="2"/>
</dbReference>
<keyword evidence="15" id="KW-1185">Reference proteome</keyword>
<dbReference type="GO" id="GO:0005829">
    <property type="term" value="C:cytosol"/>
    <property type="evidence" value="ECO:0007669"/>
    <property type="project" value="TreeGrafter"/>
</dbReference>
<dbReference type="PANTHER" id="PTHR11070:SF69">
    <property type="entry name" value="ATP-DEPENDENT DNA HELICASE UVRD2"/>
    <property type="match status" value="1"/>
</dbReference>
<evidence type="ECO:0000256" key="9">
    <source>
        <dbReference type="ARBA" id="ARBA00048988"/>
    </source>
</evidence>
<evidence type="ECO:0000256" key="1">
    <source>
        <dbReference type="ARBA" id="ARBA00009922"/>
    </source>
</evidence>
<proteinExistence type="inferred from homology"/>
<keyword evidence="2 10" id="KW-0547">Nucleotide-binding</keyword>
<evidence type="ECO:0000256" key="2">
    <source>
        <dbReference type="ARBA" id="ARBA00022741"/>
    </source>
</evidence>
<evidence type="ECO:0000256" key="4">
    <source>
        <dbReference type="ARBA" id="ARBA00022806"/>
    </source>
</evidence>
<name>A0A8I0G870_9ACTO</name>
<dbReference type="GO" id="GO:0005524">
    <property type="term" value="F:ATP binding"/>
    <property type="evidence" value="ECO:0007669"/>
    <property type="project" value="UniProtKB-UniRule"/>
</dbReference>
<feature type="domain" description="HRDC" evidence="11">
    <location>
        <begin position="596"/>
        <end position="676"/>
    </location>
</feature>
<feature type="domain" description="UvrD-like helicase ATP-binding" evidence="12">
    <location>
        <begin position="11"/>
        <end position="293"/>
    </location>
</feature>
<dbReference type="GO" id="GO:0000725">
    <property type="term" value="P:recombinational repair"/>
    <property type="evidence" value="ECO:0007669"/>
    <property type="project" value="TreeGrafter"/>
</dbReference>
<dbReference type="Pfam" id="PF00580">
    <property type="entry name" value="UvrD-helicase"/>
    <property type="match status" value="1"/>
</dbReference>
<evidence type="ECO:0000259" key="13">
    <source>
        <dbReference type="PROSITE" id="PS51217"/>
    </source>
</evidence>
<dbReference type="Gene3D" id="3.40.50.300">
    <property type="entry name" value="P-loop containing nucleotide triphosphate hydrolases"/>
    <property type="match status" value="3"/>
</dbReference>
<dbReference type="PANTHER" id="PTHR11070">
    <property type="entry name" value="UVRD / RECB / PCRA DNA HELICASE FAMILY MEMBER"/>
    <property type="match status" value="1"/>
</dbReference>
<evidence type="ECO:0000259" key="12">
    <source>
        <dbReference type="PROSITE" id="PS51198"/>
    </source>
</evidence>
<keyword evidence="6" id="KW-0413">Isomerase</keyword>
<dbReference type="PROSITE" id="PS51217">
    <property type="entry name" value="UVRD_HELICASE_CTER"/>
    <property type="match status" value="1"/>
</dbReference>
<dbReference type="EC" id="5.6.2.4" evidence="8"/>
<dbReference type="CDD" id="cd18807">
    <property type="entry name" value="SF1_C_UvrD"/>
    <property type="match status" value="1"/>
</dbReference>
<dbReference type="SMART" id="SM00341">
    <property type="entry name" value="HRDC"/>
    <property type="match status" value="1"/>
</dbReference>
<evidence type="ECO:0000256" key="10">
    <source>
        <dbReference type="PROSITE-ProRule" id="PRU00560"/>
    </source>
</evidence>
<organism evidence="14 15">
    <name type="scientific">Nanchangia anserum</name>
    <dbReference type="NCBI Taxonomy" id="2692125"/>
    <lineage>
        <taxon>Bacteria</taxon>
        <taxon>Bacillati</taxon>
        <taxon>Actinomycetota</taxon>
        <taxon>Actinomycetes</taxon>
        <taxon>Actinomycetales</taxon>
        <taxon>Actinomycetaceae</taxon>
        <taxon>Nanchangia</taxon>
    </lineage>
</organism>
<dbReference type="AlphaFoldDB" id="A0A8I0G870"/>
<dbReference type="InterPro" id="IPR002121">
    <property type="entry name" value="HRDC_dom"/>
</dbReference>
<evidence type="ECO:0000313" key="14">
    <source>
        <dbReference type="EMBL" id="MBD3688934.1"/>
    </source>
</evidence>
<dbReference type="Gene3D" id="1.10.150.80">
    <property type="entry name" value="HRDC domain"/>
    <property type="match status" value="1"/>
</dbReference>
<dbReference type="GO" id="GO:0003677">
    <property type="term" value="F:DNA binding"/>
    <property type="evidence" value="ECO:0007669"/>
    <property type="project" value="InterPro"/>
</dbReference>
<dbReference type="InterPro" id="IPR010997">
    <property type="entry name" value="HRDC-like_sf"/>
</dbReference>
<keyword evidence="5 10" id="KW-0067">ATP-binding</keyword>
<gene>
    <name evidence="14" type="ORF">H8R10_01610</name>
</gene>
<evidence type="ECO:0000256" key="6">
    <source>
        <dbReference type="ARBA" id="ARBA00023235"/>
    </source>
</evidence>
<dbReference type="InterPro" id="IPR014017">
    <property type="entry name" value="DNA_helicase_UvrD-like_C"/>
</dbReference>
<dbReference type="Gene3D" id="1.10.10.160">
    <property type="match status" value="1"/>
</dbReference>
<comment type="similarity">
    <text evidence="1">Belongs to the helicase family. UvrD subfamily.</text>
</comment>
<dbReference type="InterPro" id="IPR044876">
    <property type="entry name" value="HRDC_dom_sf"/>
</dbReference>
<dbReference type="PROSITE" id="PS50967">
    <property type="entry name" value="HRDC"/>
    <property type="match status" value="1"/>
</dbReference>
<dbReference type="SUPFAM" id="SSF52540">
    <property type="entry name" value="P-loop containing nucleoside triphosphate hydrolases"/>
    <property type="match status" value="1"/>
</dbReference>
<protein>
    <recommendedName>
        <fullName evidence="8">DNA 3'-5' helicase</fullName>
        <ecNumber evidence="8">5.6.2.4</ecNumber>
    </recommendedName>
</protein>
<evidence type="ECO:0000256" key="7">
    <source>
        <dbReference type="ARBA" id="ARBA00034617"/>
    </source>
</evidence>
<sequence>MAMRDPSQLLDCLDENQRDVAAHPLGPMCVRAGAGTGKTRAITYRIAYGVATNQYTPTNVMAVTFTQRAAVEMSTRLQTIGVDRVAARTFHSAALRQLRFFWPTAVGGPFPELSARKASQVTAAASRLGIRIDTDRIRDLSQEIEWAAVSLVGDAEYPETVARLGRAVPAELDAHTMAKLLRVYQDTKSERGIIDFEDVLTLTCGMLEERPDIAAQIRQQYRHFVVDEYQDVSPLQARLLSLWLGDRRDICVVGDAAQTIYSFTGATERYLREFTTTYPEARVVELNRDYRSTPQIVSLANHLMSRAASTQSVHLRAIPESGPAVGFASYSDDEEEATQVAAQIGDLIRSGVAPSQIAILFRINAQSAAFEDALQRAGIGFVVHGGQKFFDREDVRRTVASLQAAARLTPQTTDLADAMRAAAEANGWTATAPERQGAVREKWNYLNALVELAGAREDGEITLAAFAAELLERASAQAAPEIDGVMLSSLHSAKGLEWEAVFLVGFSEGLIPFVRSRSDADMVEEELRLAYVGVTRAKRHLRISYARARTPGRRGNRKVSRFLTRVWPEVGRARSRPKRTRATSGNETQRFLGDATPEDAALFETLRSWRAQVAKQVGLPAYIIATDTALRDIAQARPRTLKHLGMLRGIGPAKLETFGAPILALVAGGELDAEVTRAAAAWASRDTSPENGS</sequence>